<evidence type="ECO:0000313" key="2">
    <source>
        <dbReference type="EMBL" id="QJB04850.1"/>
    </source>
</evidence>
<name>A0A6M3MFR3_9ZZZZ</name>
<dbReference type="InterPro" id="IPR029063">
    <property type="entry name" value="SAM-dependent_MTases_sf"/>
</dbReference>
<sequence>MDRFRARHLDYRLFGEPVQQVPSAVYWLDQILDRHKVAAVAELGTGCGGLTVMFGCRCPGAVITCDEVDRRSDRVKELHKRLEVKVVQADLYEPTMIPSLVDQAQCAAGERPVLVFCDGGDKPRELRTVAALLRPGDLAAVDDTGNEFHPGAPDVAGACTAYRLTRILAHEMQEDRTRLTVYRKEG</sequence>
<dbReference type="SUPFAM" id="SSF53335">
    <property type="entry name" value="S-adenosyl-L-methionine-dependent methyltransferases"/>
    <property type="match status" value="1"/>
</dbReference>
<evidence type="ECO:0000313" key="1">
    <source>
        <dbReference type="EMBL" id="QJB01020.1"/>
    </source>
</evidence>
<reference evidence="2" key="1">
    <citation type="submission" date="2020-03" db="EMBL/GenBank/DDBJ databases">
        <title>The deep terrestrial virosphere.</title>
        <authorList>
            <person name="Holmfeldt K."/>
            <person name="Nilsson E."/>
            <person name="Simone D."/>
            <person name="Lopez-Fernandez M."/>
            <person name="Wu X."/>
            <person name="de Brujin I."/>
            <person name="Lundin D."/>
            <person name="Andersson A."/>
            <person name="Bertilsson S."/>
            <person name="Dopson M."/>
        </authorList>
    </citation>
    <scope>NUCLEOTIDE SEQUENCE</scope>
    <source>
        <strain evidence="1">MM171A00153</strain>
        <strain evidence="2">MM171B00165</strain>
    </source>
</reference>
<dbReference type="AlphaFoldDB" id="A0A6M3MFR3"/>
<dbReference type="CDD" id="cd02440">
    <property type="entry name" value="AdoMet_MTases"/>
    <property type="match status" value="1"/>
</dbReference>
<gene>
    <name evidence="1" type="ORF">MM171A00153_0039</name>
    <name evidence="2" type="ORF">MM171B00165_0026</name>
</gene>
<dbReference type="Gene3D" id="3.40.50.150">
    <property type="entry name" value="Vaccinia Virus protein VP39"/>
    <property type="match status" value="1"/>
</dbReference>
<dbReference type="EMBL" id="MT143704">
    <property type="protein sequence ID" value="QJB01020.1"/>
    <property type="molecule type" value="Genomic_DNA"/>
</dbReference>
<organism evidence="2">
    <name type="scientific">viral metagenome</name>
    <dbReference type="NCBI Taxonomy" id="1070528"/>
    <lineage>
        <taxon>unclassified sequences</taxon>
        <taxon>metagenomes</taxon>
        <taxon>organismal metagenomes</taxon>
    </lineage>
</organism>
<dbReference type="EMBL" id="MT143891">
    <property type="protein sequence ID" value="QJB04850.1"/>
    <property type="molecule type" value="Genomic_DNA"/>
</dbReference>
<protein>
    <submittedName>
        <fullName evidence="2">Putative cephalosporin hydroxylase</fullName>
    </submittedName>
</protein>
<proteinExistence type="predicted"/>
<accession>A0A6M3MFR3</accession>